<comment type="catalytic activity">
    <reaction evidence="7 9">
        <text>dUTP + H2O = dUMP + diphosphate + H(+)</text>
        <dbReference type="Rhea" id="RHEA:10248"/>
        <dbReference type="ChEBI" id="CHEBI:15377"/>
        <dbReference type="ChEBI" id="CHEBI:15378"/>
        <dbReference type="ChEBI" id="CHEBI:33019"/>
        <dbReference type="ChEBI" id="CHEBI:61555"/>
        <dbReference type="ChEBI" id="CHEBI:246422"/>
        <dbReference type="EC" id="3.6.1.23"/>
    </reaction>
</comment>
<comment type="function">
    <text evidence="9">Involved in nucleotide metabolism via production of dUMP, the immediate precursor of thymidine nucleotides, and decreases the intracellular concentration of dUTP so that uracil cannot be incorporated into DNA.</text>
</comment>
<comment type="function">
    <text evidence="8">Catalyzes the cleavage of 2'-deoxyuridine 5'-triphosphate (dUTP) into 2'-deoxyuridine 5'-monophosphate (dUMP) and inorganic pyrophosphate and through its action efficiently prevents uracil misincorporation into DNA and at the same time provides dUMP, the substrate for de novo thymidylate biosynthesis. Inhibits peroxisome proliferator-activated receptor (PPAR) activity by binding of its N-terminal to PPAR, preventing the latter's dimerization with retinoid X receptor. Essential for embryonic development.</text>
</comment>
<keyword evidence="6 9" id="KW-0546">Nucleotide metabolism</keyword>
<evidence type="ECO:0000256" key="6">
    <source>
        <dbReference type="ARBA" id="ARBA00023080"/>
    </source>
</evidence>
<dbReference type="InterPro" id="IPR036157">
    <property type="entry name" value="dUTPase-like_sf"/>
</dbReference>
<keyword evidence="12" id="KW-1185">Reference proteome</keyword>
<dbReference type="InterPro" id="IPR029054">
    <property type="entry name" value="dUTPase-like"/>
</dbReference>
<evidence type="ECO:0000313" key="11">
    <source>
        <dbReference type="EMBL" id="KAL2088912.1"/>
    </source>
</evidence>
<comment type="pathway">
    <text evidence="2 9">Pyrimidine metabolism; dUMP biosynthesis; dUMP from dCTP (dUTP route): step 2/2.</text>
</comment>
<protein>
    <recommendedName>
        <fullName evidence="9">Deoxyuridine 5'-triphosphate nucleotidohydrolase</fullName>
        <shortName evidence="9">dUTPase</shortName>
        <ecNumber evidence="9">3.6.1.23</ecNumber>
    </recommendedName>
    <alternativeName>
        <fullName evidence="9">dUTP pyrophosphatase</fullName>
    </alternativeName>
</protein>
<dbReference type="PANTHER" id="PTHR11241">
    <property type="entry name" value="DEOXYURIDINE 5'-TRIPHOSPHATE NUCLEOTIDOHYDROLASE"/>
    <property type="match status" value="1"/>
</dbReference>
<dbReference type="GO" id="GO:0004170">
    <property type="term" value="F:dUTP diphosphatase activity"/>
    <property type="evidence" value="ECO:0007669"/>
    <property type="project" value="UniProtKB-UniRule"/>
</dbReference>
<dbReference type="NCBIfam" id="TIGR00576">
    <property type="entry name" value="dut"/>
    <property type="match status" value="1"/>
</dbReference>
<dbReference type="CDD" id="cd07557">
    <property type="entry name" value="trimeric_dUTPase"/>
    <property type="match status" value="1"/>
</dbReference>
<comment type="cofactor">
    <cofactor evidence="1 9">
        <name>Mg(2+)</name>
        <dbReference type="ChEBI" id="CHEBI:18420"/>
    </cofactor>
</comment>
<dbReference type="InterPro" id="IPR008181">
    <property type="entry name" value="dUTPase"/>
</dbReference>
<keyword evidence="9" id="KW-0479">Metal-binding</keyword>
<dbReference type="GO" id="GO:0000287">
    <property type="term" value="F:magnesium ion binding"/>
    <property type="evidence" value="ECO:0007669"/>
    <property type="project" value="UniProtKB-UniRule"/>
</dbReference>
<dbReference type="FunFam" id="2.70.40.10:FF:000004">
    <property type="entry name" value="Deoxyuridine triphosphatase"/>
    <property type="match status" value="1"/>
</dbReference>
<evidence type="ECO:0000259" key="10">
    <source>
        <dbReference type="Pfam" id="PF00692"/>
    </source>
</evidence>
<evidence type="ECO:0000256" key="9">
    <source>
        <dbReference type="RuleBase" id="RU367024"/>
    </source>
</evidence>
<keyword evidence="5 9" id="KW-0460">Magnesium</keyword>
<comment type="similarity">
    <text evidence="3 9">Belongs to the dUTPase family.</text>
</comment>
<reference evidence="11 12" key="1">
    <citation type="submission" date="2024-09" db="EMBL/GenBank/DDBJ databases">
        <title>A chromosome-level genome assembly of Gray's grenadier anchovy, Coilia grayii.</title>
        <authorList>
            <person name="Fu Z."/>
        </authorList>
    </citation>
    <scope>NUCLEOTIDE SEQUENCE [LARGE SCALE GENOMIC DNA]</scope>
    <source>
        <strain evidence="11">G4</strain>
        <tissue evidence="11">Muscle</tissue>
    </source>
</reference>
<proteinExistence type="inferred from homology"/>
<evidence type="ECO:0000313" key="12">
    <source>
        <dbReference type="Proteomes" id="UP001591681"/>
    </source>
</evidence>
<evidence type="ECO:0000256" key="2">
    <source>
        <dbReference type="ARBA" id="ARBA00005142"/>
    </source>
</evidence>
<keyword evidence="4 9" id="KW-0378">Hydrolase</keyword>
<evidence type="ECO:0000256" key="4">
    <source>
        <dbReference type="ARBA" id="ARBA00022801"/>
    </source>
</evidence>
<dbReference type="Gene3D" id="2.70.40.10">
    <property type="match status" value="1"/>
</dbReference>
<feature type="domain" description="dUTPase-like" evidence="10">
    <location>
        <begin position="77"/>
        <end position="205"/>
    </location>
</feature>
<evidence type="ECO:0000256" key="8">
    <source>
        <dbReference type="ARBA" id="ARBA00057946"/>
    </source>
</evidence>
<dbReference type="GO" id="GO:0046081">
    <property type="term" value="P:dUTP catabolic process"/>
    <property type="evidence" value="ECO:0007669"/>
    <property type="project" value="UniProtKB-UniRule"/>
</dbReference>
<dbReference type="SUPFAM" id="SSF51283">
    <property type="entry name" value="dUTPase-like"/>
    <property type="match status" value="1"/>
</dbReference>
<dbReference type="NCBIfam" id="NF001862">
    <property type="entry name" value="PRK00601.1"/>
    <property type="match status" value="1"/>
</dbReference>
<dbReference type="Proteomes" id="UP001591681">
    <property type="component" value="Unassembled WGS sequence"/>
</dbReference>
<comment type="caution">
    <text evidence="11">The sequence shown here is derived from an EMBL/GenBank/DDBJ whole genome shotgun (WGS) entry which is preliminary data.</text>
</comment>
<dbReference type="InterPro" id="IPR033704">
    <property type="entry name" value="dUTPase_trimeric"/>
</dbReference>
<organism evidence="11 12">
    <name type="scientific">Coilia grayii</name>
    <name type="common">Gray's grenadier anchovy</name>
    <dbReference type="NCBI Taxonomy" id="363190"/>
    <lineage>
        <taxon>Eukaryota</taxon>
        <taxon>Metazoa</taxon>
        <taxon>Chordata</taxon>
        <taxon>Craniata</taxon>
        <taxon>Vertebrata</taxon>
        <taxon>Euteleostomi</taxon>
        <taxon>Actinopterygii</taxon>
        <taxon>Neopterygii</taxon>
        <taxon>Teleostei</taxon>
        <taxon>Clupei</taxon>
        <taxon>Clupeiformes</taxon>
        <taxon>Clupeoidei</taxon>
        <taxon>Engraulidae</taxon>
        <taxon>Coilinae</taxon>
        <taxon>Coilia</taxon>
    </lineage>
</organism>
<evidence type="ECO:0000256" key="7">
    <source>
        <dbReference type="ARBA" id="ARBA00047686"/>
    </source>
</evidence>
<name>A0ABD1JP71_9TELE</name>
<sequence>MARIVRSTIWHHLNGSVTTAVGVSFPRGQPHFANYSRNFGSACKEVTEAVSPSKKSRTELVTDISKPVLKFAKLTENATVPTRGSAKAAGYDLYSAYDCSIGPMDKAIVKTDIQIAIPHGCYGRVAPRSGLAAKHFIDVGAGVVDEDYRGNVGVVLFNFSKETFEVKKGDRIAQLICERICYPDLQELQTLDETERGEGGFGSTGRN</sequence>
<dbReference type="EMBL" id="JBHFQA010000013">
    <property type="protein sequence ID" value="KAL2088912.1"/>
    <property type="molecule type" value="Genomic_DNA"/>
</dbReference>
<accession>A0ABD1JP71</accession>
<evidence type="ECO:0000256" key="3">
    <source>
        <dbReference type="ARBA" id="ARBA00006581"/>
    </source>
</evidence>
<dbReference type="Pfam" id="PF00692">
    <property type="entry name" value="dUTPase"/>
    <property type="match status" value="1"/>
</dbReference>
<evidence type="ECO:0000256" key="1">
    <source>
        <dbReference type="ARBA" id="ARBA00001946"/>
    </source>
</evidence>
<dbReference type="PANTHER" id="PTHR11241:SF0">
    <property type="entry name" value="DEOXYURIDINE 5'-TRIPHOSPHATE NUCLEOTIDOHYDROLASE"/>
    <property type="match status" value="1"/>
</dbReference>
<gene>
    <name evidence="11" type="ORF">ACEWY4_015811</name>
</gene>
<dbReference type="GO" id="GO:0006226">
    <property type="term" value="P:dUMP biosynthetic process"/>
    <property type="evidence" value="ECO:0007669"/>
    <property type="project" value="UniProtKB-UniRule"/>
</dbReference>
<dbReference type="AlphaFoldDB" id="A0ABD1JP71"/>
<evidence type="ECO:0000256" key="5">
    <source>
        <dbReference type="ARBA" id="ARBA00022842"/>
    </source>
</evidence>
<dbReference type="EC" id="3.6.1.23" evidence="9"/>